<proteinExistence type="predicted"/>
<gene>
    <name evidence="1" type="ORF">RZO27_09995</name>
</gene>
<comment type="caution">
    <text evidence="1">The sequence shown here is derived from an EMBL/GenBank/DDBJ whole genome shotgun (WGS) entry which is preliminary data.</text>
</comment>
<accession>A0ABD5GSW0</accession>
<dbReference type="EMBL" id="JAWHVN010000053">
    <property type="protein sequence ID" value="MDV2619447.1"/>
    <property type="molecule type" value="Genomic_DNA"/>
</dbReference>
<organism evidence="1 2">
    <name type="scientific">Lactococcus lactis</name>
    <dbReference type="NCBI Taxonomy" id="1358"/>
    <lineage>
        <taxon>Bacteria</taxon>
        <taxon>Bacillati</taxon>
        <taxon>Bacillota</taxon>
        <taxon>Bacilli</taxon>
        <taxon>Lactobacillales</taxon>
        <taxon>Streptococcaceae</taxon>
        <taxon>Lactococcus</taxon>
    </lineage>
</organism>
<dbReference type="AlphaFoldDB" id="A0ABD5GSW0"/>
<dbReference type="Proteomes" id="UP001186159">
    <property type="component" value="Unassembled WGS sequence"/>
</dbReference>
<protein>
    <submittedName>
        <fullName evidence="1">Uncharacterized protein</fullName>
    </submittedName>
</protein>
<name>A0ABD5GSW0_9LACT</name>
<evidence type="ECO:0000313" key="2">
    <source>
        <dbReference type="Proteomes" id="UP001186159"/>
    </source>
</evidence>
<sequence length="155" mass="18004">MNTLVLFDSLDLSKAKNDDFYTTTEIIAERSDNSYKVVSDLVRKYRFELEKIAPLNSFFKKLNVNNVGRSRKIYKLNEQQMAELKSLADESNAVYHKADELLRIAQYDVYKDADCLVASNGTRITRAVEYKRNNSVRNVYNFKYLGNTFLDDMNA</sequence>
<reference evidence="1 2" key="1">
    <citation type="submission" date="2023-10" db="EMBL/GenBank/DDBJ databases">
        <title>Production of high quality cheese from raw caw milk (raw cheese).</title>
        <authorList>
            <person name="Samouris G."/>
        </authorList>
    </citation>
    <scope>NUCLEOTIDE SEQUENCE [LARGE SCALE GENOMIC DNA]</scope>
    <source>
        <strain evidence="1 2">MRS-5</strain>
    </source>
</reference>
<evidence type="ECO:0000313" key="1">
    <source>
        <dbReference type="EMBL" id="MDV2619447.1"/>
    </source>
</evidence>